<proteinExistence type="predicted"/>
<keyword evidence="3" id="KW-1185">Reference proteome</keyword>
<evidence type="ECO:0000313" key="3">
    <source>
        <dbReference type="Proteomes" id="UP000265520"/>
    </source>
</evidence>
<dbReference type="Proteomes" id="UP000265520">
    <property type="component" value="Unassembled WGS sequence"/>
</dbReference>
<feature type="non-terminal residue" evidence="2">
    <location>
        <position position="1"/>
    </location>
</feature>
<reference evidence="2 3" key="1">
    <citation type="journal article" date="2018" name="Front. Plant Sci.">
        <title>Red Clover (Trifolium pratense) and Zigzag Clover (T. medium) - A Picture of Genomic Similarities and Differences.</title>
        <authorList>
            <person name="Dluhosova J."/>
            <person name="Istvanek J."/>
            <person name="Nedelnik J."/>
            <person name="Repkova J."/>
        </authorList>
    </citation>
    <scope>NUCLEOTIDE SEQUENCE [LARGE SCALE GENOMIC DNA]</scope>
    <source>
        <strain evidence="3">cv. 10/8</strain>
        <tissue evidence="2">Leaf</tissue>
    </source>
</reference>
<organism evidence="2 3">
    <name type="scientific">Trifolium medium</name>
    <dbReference type="NCBI Taxonomy" id="97028"/>
    <lineage>
        <taxon>Eukaryota</taxon>
        <taxon>Viridiplantae</taxon>
        <taxon>Streptophyta</taxon>
        <taxon>Embryophyta</taxon>
        <taxon>Tracheophyta</taxon>
        <taxon>Spermatophyta</taxon>
        <taxon>Magnoliopsida</taxon>
        <taxon>eudicotyledons</taxon>
        <taxon>Gunneridae</taxon>
        <taxon>Pentapetalae</taxon>
        <taxon>rosids</taxon>
        <taxon>fabids</taxon>
        <taxon>Fabales</taxon>
        <taxon>Fabaceae</taxon>
        <taxon>Papilionoideae</taxon>
        <taxon>50 kb inversion clade</taxon>
        <taxon>NPAAA clade</taxon>
        <taxon>Hologalegina</taxon>
        <taxon>IRL clade</taxon>
        <taxon>Trifolieae</taxon>
        <taxon>Trifolium</taxon>
    </lineage>
</organism>
<feature type="compositionally biased region" description="Acidic residues" evidence="1">
    <location>
        <begin position="1"/>
        <end position="22"/>
    </location>
</feature>
<evidence type="ECO:0000313" key="2">
    <source>
        <dbReference type="EMBL" id="MCI36234.1"/>
    </source>
</evidence>
<sequence>EDMGLDEELQEDWAQKDEEEETGPQLRAKRTIVRPKHLDDFVTPTLTKGCRK</sequence>
<name>A0A392RJM7_9FABA</name>
<dbReference type="EMBL" id="LXQA010231848">
    <property type="protein sequence ID" value="MCI36234.1"/>
    <property type="molecule type" value="Genomic_DNA"/>
</dbReference>
<protein>
    <submittedName>
        <fullName evidence="2">Uncharacterized protein</fullName>
    </submittedName>
</protein>
<evidence type="ECO:0000256" key="1">
    <source>
        <dbReference type="SAM" id="MobiDB-lite"/>
    </source>
</evidence>
<comment type="caution">
    <text evidence="2">The sequence shown here is derived from an EMBL/GenBank/DDBJ whole genome shotgun (WGS) entry which is preliminary data.</text>
</comment>
<feature type="region of interest" description="Disordered" evidence="1">
    <location>
        <begin position="1"/>
        <end position="29"/>
    </location>
</feature>
<dbReference type="AlphaFoldDB" id="A0A392RJM7"/>
<accession>A0A392RJM7</accession>